<sequence length="385" mass="42083">MSVQGWKSKFVDSRLINVKGGPGGQGLPSSNWAGGNRGNVVCVCKKNMTLEKMMAANTSHQFMGKKGKDSKKYDLVGSKGPYLKVPVPPGITAVSQSGATLGIPDKYGDAGGCSGGSDENHYVSQPGQQLSHTLDLPELPSDVCLIGFPNAGKSSLLKALTRAKPKIDNQPCKLDPSTRITTLNPNLGVIEYRDQRNNQINKSKRELSDVAICNYCAICKLCLNVGVQILVADLPGLVEGAHLNVGLGNKFLKHVIGTKLLVFVVDVLGFQLHPTVPHRTALENVLLLNQELEKYHKNLLHKPAILLVNKIDCDEEEKLKTYKKLVKKWEYINGYSQYLPEELRSSQYINFLKIIGASAWSPGNMGMLDGLIKEAINHIQNPPVH</sequence>
<evidence type="ECO:0000256" key="2">
    <source>
        <dbReference type="ARBA" id="ARBA00023134"/>
    </source>
</evidence>
<evidence type="ECO:0000313" key="5">
    <source>
        <dbReference type="EMBL" id="UYV62325.1"/>
    </source>
</evidence>
<dbReference type="InterPro" id="IPR031167">
    <property type="entry name" value="G_OBG"/>
</dbReference>
<dbReference type="PANTHER" id="PTHR11702:SF43">
    <property type="entry name" value="GTP-BINDING PROTEIN 10"/>
    <property type="match status" value="1"/>
</dbReference>
<dbReference type="InterPro" id="IPR045086">
    <property type="entry name" value="OBG_GTPase"/>
</dbReference>
<proteinExistence type="predicted"/>
<dbReference type="InterPro" id="IPR006073">
    <property type="entry name" value="GTP-bd"/>
</dbReference>
<dbReference type="Gene3D" id="2.70.210.12">
    <property type="entry name" value="GTP1/OBG domain"/>
    <property type="match status" value="1"/>
</dbReference>
<feature type="non-terminal residue" evidence="5">
    <location>
        <position position="385"/>
    </location>
</feature>
<reference evidence="5 6" key="1">
    <citation type="submission" date="2022-01" db="EMBL/GenBank/DDBJ databases">
        <title>A chromosomal length assembly of Cordylochernes scorpioides.</title>
        <authorList>
            <person name="Zeh D."/>
            <person name="Zeh J."/>
        </authorList>
    </citation>
    <scope>NUCLEOTIDE SEQUENCE [LARGE SCALE GENOMIC DNA]</scope>
    <source>
        <strain evidence="5">IN4F17</strain>
        <tissue evidence="5">Whole Body</tissue>
    </source>
</reference>
<dbReference type="PANTHER" id="PTHR11702">
    <property type="entry name" value="DEVELOPMENTALLY REGULATED GTP-BINDING PROTEIN-RELATED"/>
    <property type="match status" value="1"/>
</dbReference>
<keyword evidence="2" id="KW-0342">GTP-binding</keyword>
<dbReference type="Proteomes" id="UP001235939">
    <property type="component" value="Chromosome 02"/>
</dbReference>
<dbReference type="InterPro" id="IPR036726">
    <property type="entry name" value="GTP1_OBG_dom_sf"/>
</dbReference>
<name>A0ABY6K516_9ARAC</name>
<evidence type="ECO:0000259" key="4">
    <source>
        <dbReference type="PROSITE" id="PS51883"/>
    </source>
</evidence>
<dbReference type="SUPFAM" id="SSF52540">
    <property type="entry name" value="P-loop containing nucleoside triphosphate hydrolases"/>
    <property type="match status" value="1"/>
</dbReference>
<organism evidence="5 6">
    <name type="scientific">Cordylochernes scorpioides</name>
    <dbReference type="NCBI Taxonomy" id="51811"/>
    <lineage>
        <taxon>Eukaryota</taxon>
        <taxon>Metazoa</taxon>
        <taxon>Ecdysozoa</taxon>
        <taxon>Arthropoda</taxon>
        <taxon>Chelicerata</taxon>
        <taxon>Arachnida</taxon>
        <taxon>Pseudoscorpiones</taxon>
        <taxon>Cheliferoidea</taxon>
        <taxon>Chernetidae</taxon>
        <taxon>Cordylochernes</taxon>
    </lineage>
</organism>
<gene>
    <name evidence="5" type="ORF">LAZ67_2000107</name>
</gene>
<feature type="domain" description="OBG-type G" evidence="3">
    <location>
        <begin position="141"/>
        <end position="377"/>
    </location>
</feature>
<feature type="domain" description="Obg" evidence="4">
    <location>
        <begin position="8"/>
        <end position="139"/>
    </location>
</feature>
<dbReference type="InterPro" id="IPR006169">
    <property type="entry name" value="GTP1_OBG_dom"/>
</dbReference>
<evidence type="ECO:0000259" key="3">
    <source>
        <dbReference type="PROSITE" id="PS51710"/>
    </source>
</evidence>
<dbReference type="Pfam" id="PF01926">
    <property type="entry name" value="MMR_HSR1"/>
    <property type="match status" value="1"/>
</dbReference>
<dbReference type="SUPFAM" id="SSF82051">
    <property type="entry name" value="Obg GTP-binding protein N-terminal domain"/>
    <property type="match status" value="1"/>
</dbReference>
<dbReference type="PROSITE" id="PS51710">
    <property type="entry name" value="G_OBG"/>
    <property type="match status" value="1"/>
</dbReference>
<evidence type="ECO:0000313" key="6">
    <source>
        <dbReference type="Proteomes" id="UP001235939"/>
    </source>
</evidence>
<protein>
    <submittedName>
        <fullName evidence="5">GTPBP10</fullName>
    </submittedName>
</protein>
<accession>A0ABY6K516</accession>
<evidence type="ECO:0000256" key="1">
    <source>
        <dbReference type="ARBA" id="ARBA00022741"/>
    </source>
</evidence>
<keyword evidence="6" id="KW-1185">Reference proteome</keyword>
<dbReference type="PROSITE" id="PS51883">
    <property type="entry name" value="OBG"/>
    <property type="match status" value="1"/>
</dbReference>
<dbReference type="InterPro" id="IPR027417">
    <property type="entry name" value="P-loop_NTPase"/>
</dbReference>
<dbReference type="Gene3D" id="3.40.50.300">
    <property type="entry name" value="P-loop containing nucleotide triphosphate hydrolases"/>
    <property type="match status" value="1"/>
</dbReference>
<keyword evidence="1" id="KW-0547">Nucleotide-binding</keyword>
<dbReference type="EMBL" id="CP092864">
    <property type="protein sequence ID" value="UYV62325.1"/>
    <property type="molecule type" value="Genomic_DNA"/>
</dbReference>